<dbReference type="EMBL" id="BLLF01002059">
    <property type="protein sequence ID" value="GFH22527.1"/>
    <property type="molecule type" value="Genomic_DNA"/>
</dbReference>
<name>A0A699ZIF4_HAELA</name>
<comment type="caution">
    <text evidence="1">The sequence shown here is derived from an EMBL/GenBank/DDBJ whole genome shotgun (WGS) entry which is preliminary data.</text>
</comment>
<dbReference type="Proteomes" id="UP000485058">
    <property type="component" value="Unassembled WGS sequence"/>
</dbReference>
<evidence type="ECO:0000313" key="1">
    <source>
        <dbReference type="EMBL" id="GFH22527.1"/>
    </source>
</evidence>
<organism evidence="1 2">
    <name type="scientific">Haematococcus lacustris</name>
    <name type="common">Green alga</name>
    <name type="synonym">Haematococcus pluvialis</name>
    <dbReference type="NCBI Taxonomy" id="44745"/>
    <lineage>
        <taxon>Eukaryota</taxon>
        <taxon>Viridiplantae</taxon>
        <taxon>Chlorophyta</taxon>
        <taxon>core chlorophytes</taxon>
        <taxon>Chlorophyceae</taxon>
        <taxon>CS clade</taxon>
        <taxon>Chlamydomonadales</taxon>
        <taxon>Haematococcaceae</taxon>
        <taxon>Haematococcus</taxon>
    </lineage>
</organism>
<sequence length="167" mass="18764">MHGAGGWVKQSKVVGPERQTRAGCFWLTDSVTCVVRLPHLVQLLDVLTHLLQSSILVLTRCQHQLVQLVISWGSFCTQIYIKIRGQDEKCARNGLRFSVRPLLTSTPHSTSRKSSASHCARPARLLAMFHFEWSGRPVNQQPSQIKSLKPFAPALDEHDTGWSIILK</sequence>
<proteinExistence type="predicted"/>
<keyword evidence="2" id="KW-1185">Reference proteome</keyword>
<protein>
    <submittedName>
        <fullName evidence="1">Uncharacterized protein</fullName>
    </submittedName>
</protein>
<dbReference type="AlphaFoldDB" id="A0A699ZIF4"/>
<accession>A0A699ZIF4</accession>
<reference evidence="1 2" key="1">
    <citation type="submission" date="2020-02" db="EMBL/GenBank/DDBJ databases">
        <title>Draft genome sequence of Haematococcus lacustris strain NIES-144.</title>
        <authorList>
            <person name="Morimoto D."/>
            <person name="Nakagawa S."/>
            <person name="Yoshida T."/>
            <person name="Sawayama S."/>
        </authorList>
    </citation>
    <scope>NUCLEOTIDE SEQUENCE [LARGE SCALE GENOMIC DNA]</scope>
    <source>
        <strain evidence="1 2">NIES-144</strain>
    </source>
</reference>
<gene>
    <name evidence="1" type="ORF">HaLaN_20003</name>
</gene>
<evidence type="ECO:0000313" key="2">
    <source>
        <dbReference type="Proteomes" id="UP000485058"/>
    </source>
</evidence>